<dbReference type="AlphaFoldDB" id="A0A2P2L976"/>
<proteinExistence type="predicted"/>
<sequence length="90" mass="10649">MCCSLKFQRSIILLAPLYFLHQLTTNPRTLNHGEKIPENHKLLLQKQGTYQSQLHYVEGQFSQPTYIWQTELQPLAVKRVEQKVQEMGYF</sequence>
<feature type="signal peptide" evidence="1">
    <location>
        <begin position="1"/>
        <end position="25"/>
    </location>
</feature>
<evidence type="ECO:0000313" key="2">
    <source>
        <dbReference type="EMBL" id="MBX14523.1"/>
    </source>
</evidence>
<evidence type="ECO:0000256" key="1">
    <source>
        <dbReference type="SAM" id="SignalP"/>
    </source>
</evidence>
<organism evidence="2">
    <name type="scientific">Rhizophora mucronata</name>
    <name type="common">Asiatic mangrove</name>
    <dbReference type="NCBI Taxonomy" id="61149"/>
    <lineage>
        <taxon>Eukaryota</taxon>
        <taxon>Viridiplantae</taxon>
        <taxon>Streptophyta</taxon>
        <taxon>Embryophyta</taxon>
        <taxon>Tracheophyta</taxon>
        <taxon>Spermatophyta</taxon>
        <taxon>Magnoliopsida</taxon>
        <taxon>eudicotyledons</taxon>
        <taxon>Gunneridae</taxon>
        <taxon>Pentapetalae</taxon>
        <taxon>rosids</taxon>
        <taxon>fabids</taxon>
        <taxon>Malpighiales</taxon>
        <taxon>Rhizophoraceae</taxon>
        <taxon>Rhizophora</taxon>
    </lineage>
</organism>
<accession>A0A2P2L976</accession>
<keyword evidence="1" id="KW-0732">Signal</keyword>
<dbReference type="EMBL" id="GGEC01034039">
    <property type="protein sequence ID" value="MBX14523.1"/>
    <property type="molecule type" value="Transcribed_RNA"/>
</dbReference>
<name>A0A2P2L976_RHIMU</name>
<feature type="chain" id="PRO_5015117464" evidence="1">
    <location>
        <begin position="26"/>
        <end position="90"/>
    </location>
</feature>
<protein>
    <submittedName>
        <fullName evidence="2">Protein binding protein</fullName>
    </submittedName>
</protein>
<reference evidence="2" key="1">
    <citation type="submission" date="2018-02" db="EMBL/GenBank/DDBJ databases">
        <title>Rhizophora mucronata_Transcriptome.</title>
        <authorList>
            <person name="Meera S.P."/>
            <person name="Sreeshan A."/>
            <person name="Augustine A."/>
        </authorList>
    </citation>
    <scope>NUCLEOTIDE SEQUENCE</scope>
    <source>
        <tissue evidence="2">Leaf</tissue>
    </source>
</reference>